<reference evidence="2 3" key="1">
    <citation type="submission" date="2024-01" db="EMBL/GenBank/DDBJ databases">
        <title>A draft genome for the cacao thread blight pathogen Marasmiellus scandens.</title>
        <authorList>
            <person name="Baruah I.K."/>
            <person name="Leung J."/>
            <person name="Bukari Y."/>
            <person name="Amoako-Attah I."/>
            <person name="Meinhardt L.W."/>
            <person name="Bailey B.A."/>
            <person name="Cohen S.P."/>
        </authorList>
    </citation>
    <scope>NUCLEOTIDE SEQUENCE [LARGE SCALE GENOMIC DNA]</scope>
    <source>
        <strain evidence="2 3">GH-19</strain>
    </source>
</reference>
<keyword evidence="1" id="KW-0472">Membrane</keyword>
<dbReference type="PANTHER" id="PTHR33129">
    <property type="entry name" value="PROTEIN KINASE DOMAIN-CONTAINING PROTEIN-RELATED"/>
    <property type="match status" value="1"/>
</dbReference>
<evidence type="ECO:0000256" key="1">
    <source>
        <dbReference type="SAM" id="Phobius"/>
    </source>
</evidence>
<gene>
    <name evidence="2" type="ORF">VKT23_016906</name>
</gene>
<protein>
    <submittedName>
        <fullName evidence="2">Uncharacterized protein</fullName>
    </submittedName>
</protein>
<name>A0ABR1IVC4_9AGAR</name>
<evidence type="ECO:0000313" key="3">
    <source>
        <dbReference type="Proteomes" id="UP001498398"/>
    </source>
</evidence>
<dbReference type="InterPro" id="IPR052980">
    <property type="entry name" value="Crinkler_effector"/>
</dbReference>
<dbReference type="PANTHER" id="PTHR33129:SF1">
    <property type="entry name" value="ATP-BINDING PROTEIN"/>
    <property type="match status" value="1"/>
</dbReference>
<keyword evidence="3" id="KW-1185">Reference proteome</keyword>
<evidence type="ECO:0000313" key="2">
    <source>
        <dbReference type="EMBL" id="KAK7440828.1"/>
    </source>
</evidence>
<proteinExistence type="predicted"/>
<keyword evidence="1" id="KW-0812">Transmembrane</keyword>
<organism evidence="2 3">
    <name type="scientific">Marasmiellus scandens</name>
    <dbReference type="NCBI Taxonomy" id="2682957"/>
    <lineage>
        <taxon>Eukaryota</taxon>
        <taxon>Fungi</taxon>
        <taxon>Dikarya</taxon>
        <taxon>Basidiomycota</taxon>
        <taxon>Agaricomycotina</taxon>
        <taxon>Agaricomycetes</taxon>
        <taxon>Agaricomycetidae</taxon>
        <taxon>Agaricales</taxon>
        <taxon>Marasmiineae</taxon>
        <taxon>Omphalotaceae</taxon>
        <taxon>Marasmiellus</taxon>
    </lineage>
</organism>
<dbReference type="EMBL" id="JBANRG010000066">
    <property type="protein sequence ID" value="KAK7440828.1"/>
    <property type="molecule type" value="Genomic_DNA"/>
</dbReference>
<dbReference type="Proteomes" id="UP001498398">
    <property type="component" value="Unassembled WGS sequence"/>
</dbReference>
<keyword evidence="1" id="KW-1133">Transmembrane helix</keyword>
<accession>A0ABR1IVC4</accession>
<comment type="caution">
    <text evidence="2">The sequence shown here is derived from an EMBL/GenBank/DDBJ whole genome shotgun (WGS) entry which is preliminary data.</text>
</comment>
<feature type="transmembrane region" description="Helical" evidence="1">
    <location>
        <begin position="12"/>
        <end position="29"/>
    </location>
</feature>
<sequence>MVSFLDFVRLNPFFLFCSIIFCLCFYLLYDYILDWGYFLIVDQRSNTRGYRQDRRNNKLIQRSNAHVVFYRTYWKRPQYLQEIHSKCFIKVDNPDKGIFDLGPTPSQLYIRPCYKDLYNYLLSQSDQRGTLVTGSPGIGKSCFLVYALVRRLMEGKTTILSNSVDTILFDDRGVWKLDRTPLQSDLQLEEGDDFVWCLYNGVDLPVPAFFSVHCFLVHVTSPQLARYKEWTKQVGAKTWYMDVWMKAEFHESMRLRGEECDDGELENCMSTYGPCSRDHTSGAYSEGKHESSNP</sequence>